<evidence type="ECO:0000313" key="2">
    <source>
        <dbReference type="Proteomes" id="UP001488838"/>
    </source>
</evidence>
<organism evidence="1 2">
    <name type="scientific">Myodes glareolus</name>
    <name type="common">Bank vole</name>
    <name type="synonym">Clethrionomys glareolus</name>
    <dbReference type="NCBI Taxonomy" id="447135"/>
    <lineage>
        <taxon>Eukaryota</taxon>
        <taxon>Metazoa</taxon>
        <taxon>Chordata</taxon>
        <taxon>Craniata</taxon>
        <taxon>Vertebrata</taxon>
        <taxon>Euteleostomi</taxon>
        <taxon>Mammalia</taxon>
        <taxon>Eutheria</taxon>
        <taxon>Euarchontoglires</taxon>
        <taxon>Glires</taxon>
        <taxon>Rodentia</taxon>
        <taxon>Myomorpha</taxon>
        <taxon>Muroidea</taxon>
        <taxon>Cricetidae</taxon>
        <taxon>Arvicolinae</taxon>
        <taxon>Myodes</taxon>
    </lineage>
</organism>
<protein>
    <submittedName>
        <fullName evidence="1">Uncharacterized protein</fullName>
    </submittedName>
</protein>
<dbReference type="Proteomes" id="UP001488838">
    <property type="component" value="Unassembled WGS sequence"/>
</dbReference>
<evidence type="ECO:0000313" key="1">
    <source>
        <dbReference type="EMBL" id="KAK7802796.1"/>
    </source>
</evidence>
<name>A0AAW0HKB4_MYOGA</name>
<gene>
    <name evidence="1" type="ORF">U0070_016601</name>
</gene>
<comment type="caution">
    <text evidence="1">The sequence shown here is derived from an EMBL/GenBank/DDBJ whole genome shotgun (WGS) entry which is preliminary data.</text>
</comment>
<dbReference type="AlphaFoldDB" id="A0AAW0HKB4"/>
<accession>A0AAW0HKB4</accession>
<sequence length="43" mass="4879">MSHLIHPDGSRQVTDVVYIGAETQIRVKPKTSLGSPRFHRLLH</sequence>
<dbReference type="EMBL" id="JBBHLL010000445">
    <property type="protein sequence ID" value="KAK7802796.1"/>
    <property type="molecule type" value="Genomic_DNA"/>
</dbReference>
<keyword evidence="2" id="KW-1185">Reference proteome</keyword>
<reference evidence="1 2" key="1">
    <citation type="journal article" date="2023" name="bioRxiv">
        <title>Conserved and derived expression patterns and positive selection on dental genes reveal complex evolutionary context of ever-growing rodent molars.</title>
        <authorList>
            <person name="Calamari Z.T."/>
            <person name="Song A."/>
            <person name="Cohen E."/>
            <person name="Akter M."/>
            <person name="Roy R.D."/>
            <person name="Hallikas O."/>
            <person name="Christensen M.M."/>
            <person name="Li P."/>
            <person name="Marangoni P."/>
            <person name="Jernvall J."/>
            <person name="Klein O.D."/>
        </authorList>
    </citation>
    <scope>NUCLEOTIDE SEQUENCE [LARGE SCALE GENOMIC DNA]</scope>
    <source>
        <strain evidence="1">V071</strain>
    </source>
</reference>
<proteinExistence type="predicted"/>